<name>A0ABS1ELJ3_9CLOT</name>
<sequence length="128" mass="14102">MKSVGVYVVAIVLFSSIFAGGVVLCNTNWYRNQSGTLIVGSGDTKAKHDFKVNKNDSNIEFKVKGELAQGGVNVRLLDSDNRLIFEKHITDSNRKEIVSAFKGAKGTWKMEILNIGAEGNVSYSMEER</sequence>
<dbReference type="RefSeq" id="WP_207752974.1">
    <property type="nucleotide sequence ID" value="NZ_JAENHN010000017.1"/>
</dbReference>
<protein>
    <submittedName>
        <fullName evidence="1">Uncharacterized protein</fullName>
    </submittedName>
</protein>
<organism evidence="1 2">
    <name type="scientific">Clostridium yunnanense</name>
    <dbReference type="NCBI Taxonomy" id="2800325"/>
    <lineage>
        <taxon>Bacteria</taxon>
        <taxon>Bacillati</taxon>
        <taxon>Bacillota</taxon>
        <taxon>Clostridia</taxon>
        <taxon>Eubacteriales</taxon>
        <taxon>Clostridiaceae</taxon>
        <taxon>Clostridium</taxon>
    </lineage>
</organism>
<comment type="caution">
    <text evidence="1">The sequence shown here is derived from an EMBL/GenBank/DDBJ whole genome shotgun (WGS) entry which is preliminary data.</text>
</comment>
<dbReference type="EMBL" id="JAENHN010000017">
    <property type="protein sequence ID" value="MBK1810241.1"/>
    <property type="molecule type" value="Genomic_DNA"/>
</dbReference>
<proteinExistence type="predicted"/>
<keyword evidence="2" id="KW-1185">Reference proteome</keyword>
<gene>
    <name evidence="1" type="ORF">JHL18_06270</name>
</gene>
<accession>A0ABS1ELJ3</accession>
<reference evidence="2" key="1">
    <citation type="submission" date="2021-01" db="EMBL/GenBank/DDBJ databases">
        <title>Genome public.</title>
        <authorList>
            <person name="Liu C."/>
            <person name="Sun Q."/>
        </authorList>
    </citation>
    <scope>NUCLEOTIDE SEQUENCE [LARGE SCALE GENOMIC DNA]</scope>
    <source>
        <strain evidence="2">YIM B02505</strain>
    </source>
</reference>
<dbReference type="Proteomes" id="UP000596739">
    <property type="component" value="Unassembled WGS sequence"/>
</dbReference>
<evidence type="ECO:0000313" key="2">
    <source>
        <dbReference type="Proteomes" id="UP000596739"/>
    </source>
</evidence>
<evidence type="ECO:0000313" key="1">
    <source>
        <dbReference type="EMBL" id="MBK1810241.1"/>
    </source>
</evidence>